<evidence type="ECO:0000313" key="2">
    <source>
        <dbReference type="EMBL" id="KAF5835461.1"/>
    </source>
</evidence>
<evidence type="ECO:0000313" key="3">
    <source>
        <dbReference type="Proteomes" id="UP000815325"/>
    </source>
</evidence>
<proteinExistence type="predicted"/>
<name>A0ABQ7GLH8_DUNSA</name>
<sequence length="454" mass="50560">MCIWSKSNIVKILGLDALDNSWRWHNGSMQIYGSLPFRTHGDYHMTEDDIRPRGPVIKAKCGELLPKLLPRLLGTDAGEHVGCIEFIDCNLCSGEFLSVFASNVQLRSLSLNNNSIVMGDPSELMRHVCQFEGLHDLSISLQVGMEGLKELLLTDLDELQALQTLSFSNCFLIDVDVLQDLPNLLELNLRRVWLLNEGGVWLISPSLQTLRIDELTFAHHTIGADLPALKQLMFSSFDLADAPMGDESQLRRMIMELATLPLQAIESEDSSKSVYARKFPSFRFTCNYGRLREAGHERLMSILQVILESPLAEVFCSLKAVSLNFDASQLGPGSMRLIYNLFSGAEQISSVLGCTDVEAFTAAISCNTQLRTLRFYDEGSPSMHATIVPALLAALRLGKSFELCLYVGRITYGYKSKGQQQLDCILKEWEGLKRKAVGAGSDVRLSIKRGYPDL</sequence>
<dbReference type="Proteomes" id="UP000815325">
    <property type="component" value="Unassembled WGS sequence"/>
</dbReference>
<accession>A0ABQ7GLH8</accession>
<protein>
    <recommendedName>
        <fullName evidence="4">Encoded protein</fullName>
    </recommendedName>
</protein>
<dbReference type="InterPro" id="IPR032675">
    <property type="entry name" value="LRR_dom_sf"/>
</dbReference>
<comment type="caution">
    <text evidence="2">The sequence shown here is derived from an EMBL/GenBank/DDBJ whole genome shotgun (WGS) entry which is preliminary data.</text>
</comment>
<reference evidence="2" key="1">
    <citation type="submission" date="2017-08" db="EMBL/GenBank/DDBJ databases">
        <authorList>
            <person name="Polle J.E."/>
            <person name="Barry K."/>
            <person name="Cushman J."/>
            <person name="Schmutz J."/>
            <person name="Tran D."/>
            <person name="Hathwaick L.T."/>
            <person name="Yim W.C."/>
            <person name="Jenkins J."/>
            <person name="Mckie-Krisberg Z.M."/>
            <person name="Prochnik S."/>
            <person name="Lindquist E."/>
            <person name="Dockter R.B."/>
            <person name="Adam C."/>
            <person name="Molina H."/>
            <person name="Bunkerborg J."/>
            <person name="Jin E."/>
            <person name="Buchheim M."/>
            <person name="Magnuson J."/>
        </authorList>
    </citation>
    <scope>NUCLEOTIDE SEQUENCE</scope>
    <source>
        <strain evidence="2">CCAP 19/18</strain>
    </source>
</reference>
<keyword evidence="3" id="KW-1185">Reference proteome</keyword>
<organism evidence="2 3">
    <name type="scientific">Dunaliella salina</name>
    <name type="common">Green alga</name>
    <name type="synonym">Protococcus salinus</name>
    <dbReference type="NCBI Taxonomy" id="3046"/>
    <lineage>
        <taxon>Eukaryota</taxon>
        <taxon>Viridiplantae</taxon>
        <taxon>Chlorophyta</taxon>
        <taxon>core chlorophytes</taxon>
        <taxon>Chlorophyceae</taxon>
        <taxon>CS clade</taxon>
        <taxon>Chlamydomonadales</taxon>
        <taxon>Dunaliellaceae</taxon>
        <taxon>Dunaliella</taxon>
    </lineage>
</organism>
<comment type="subcellular location">
    <subcellularLocation>
        <location evidence="1">Cytoplasm</location>
        <location evidence="1">Cytoskeleton</location>
        <location evidence="1">Cilium axoneme</location>
    </subcellularLocation>
</comment>
<dbReference type="SUPFAM" id="SSF52047">
    <property type="entry name" value="RNI-like"/>
    <property type="match status" value="1"/>
</dbReference>
<dbReference type="Gene3D" id="3.80.10.10">
    <property type="entry name" value="Ribonuclease Inhibitor"/>
    <property type="match status" value="1"/>
</dbReference>
<evidence type="ECO:0008006" key="4">
    <source>
        <dbReference type="Google" id="ProtNLM"/>
    </source>
</evidence>
<evidence type="ECO:0000256" key="1">
    <source>
        <dbReference type="ARBA" id="ARBA00004430"/>
    </source>
</evidence>
<gene>
    <name evidence="2" type="ORF">DUNSADRAFT_7350</name>
</gene>
<dbReference type="EMBL" id="MU069704">
    <property type="protein sequence ID" value="KAF5835461.1"/>
    <property type="molecule type" value="Genomic_DNA"/>
</dbReference>